<reference evidence="2 3" key="1">
    <citation type="submission" date="2023-03" db="EMBL/GenBank/DDBJ databases">
        <title>High recombination rates correlate with genetic variation in Cardiocondyla obscurior ants.</title>
        <authorList>
            <person name="Errbii M."/>
        </authorList>
    </citation>
    <scope>NUCLEOTIDE SEQUENCE [LARGE SCALE GENOMIC DNA]</scope>
    <source>
        <strain evidence="2">Alpha-2009</strain>
        <tissue evidence="2">Whole body</tissue>
    </source>
</reference>
<feature type="compositionally biased region" description="Low complexity" evidence="1">
    <location>
        <begin position="129"/>
        <end position="144"/>
    </location>
</feature>
<dbReference type="Proteomes" id="UP001430953">
    <property type="component" value="Unassembled WGS sequence"/>
</dbReference>
<evidence type="ECO:0000313" key="3">
    <source>
        <dbReference type="Proteomes" id="UP001430953"/>
    </source>
</evidence>
<feature type="compositionally biased region" description="Low complexity" evidence="1">
    <location>
        <begin position="78"/>
        <end position="96"/>
    </location>
</feature>
<protein>
    <recommendedName>
        <fullName evidence="4">Voltage-gated calcium channel subunit alpha C-terminal domain-containing protein</fullName>
    </recommendedName>
</protein>
<comment type="caution">
    <text evidence="2">The sequence shown here is derived from an EMBL/GenBank/DDBJ whole genome shotgun (WGS) entry which is preliminary data.</text>
</comment>
<organism evidence="2 3">
    <name type="scientific">Cardiocondyla obscurior</name>
    <dbReference type="NCBI Taxonomy" id="286306"/>
    <lineage>
        <taxon>Eukaryota</taxon>
        <taxon>Metazoa</taxon>
        <taxon>Ecdysozoa</taxon>
        <taxon>Arthropoda</taxon>
        <taxon>Hexapoda</taxon>
        <taxon>Insecta</taxon>
        <taxon>Pterygota</taxon>
        <taxon>Neoptera</taxon>
        <taxon>Endopterygota</taxon>
        <taxon>Hymenoptera</taxon>
        <taxon>Apocrita</taxon>
        <taxon>Aculeata</taxon>
        <taxon>Formicoidea</taxon>
        <taxon>Formicidae</taxon>
        <taxon>Myrmicinae</taxon>
        <taxon>Cardiocondyla</taxon>
    </lineage>
</organism>
<proteinExistence type="predicted"/>
<feature type="compositionally biased region" description="Polar residues" evidence="1">
    <location>
        <begin position="97"/>
        <end position="110"/>
    </location>
</feature>
<sequence length="144" mass="16477">MPGSPADRKPNFEVIGSAESLVGRVLVEQGLGKFCDPDFVRYTSREMQEALDMTREEMDQAAHQLLLQERRGQPLTYQLQQGADQQQLQPWTGQQQATTGIGYQPLQEQPPSQPVYRPLHSSSYRRGSRQQQQQQQQQQRQPPS</sequence>
<evidence type="ECO:0000313" key="2">
    <source>
        <dbReference type="EMBL" id="KAL0102113.1"/>
    </source>
</evidence>
<dbReference type="EMBL" id="JADYXP020000023">
    <property type="protein sequence ID" value="KAL0102113.1"/>
    <property type="molecule type" value="Genomic_DNA"/>
</dbReference>
<keyword evidence="3" id="KW-1185">Reference proteome</keyword>
<evidence type="ECO:0000256" key="1">
    <source>
        <dbReference type="SAM" id="MobiDB-lite"/>
    </source>
</evidence>
<name>A0AAW2EH63_9HYME</name>
<dbReference type="AlphaFoldDB" id="A0AAW2EH63"/>
<gene>
    <name evidence="2" type="ORF">PUN28_018567</name>
</gene>
<accession>A0AAW2EH63</accession>
<evidence type="ECO:0008006" key="4">
    <source>
        <dbReference type="Google" id="ProtNLM"/>
    </source>
</evidence>
<feature type="region of interest" description="Disordered" evidence="1">
    <location>
        <begin position="77"/>
        <end position="144"/>
    </location>
</feature>